<dbReference type="Proteomes" id="UP000002630">
    <property type="component" value="Linkage Group LG03"/>
</dbReference>
<evidence type="ECO:0000256" key="12">
    <source>
        <dbReference type="SAM" id="SignalP"/>
    </source>
</evidence>
<comment type="similarity">
    <text evidence="2 10">Belongs to the glutamate--cysteine ligase type 3 family.</text>
</comment>
<evidence type="ECO:0000256" key="7">
    <source>
        <dbReference type="ARBA" id="ARBA00022840"/>
    </source>
</evidence>
<dbReference type="UniPathway" id="UPA00142">
    <property type="reaction ID" value="UER00209"/>
</dbReference>
<evidence type="ECO:0000256" key="4">
    <source>
        <dbReference type="ARBA" id="ARBA00022598"/>
    </source>
</evidence>
<dbReference type="STRING" id="2880.D7FP20"/>
<organism evidence="13 14">
    <name type="scientific">Ectocarpus siliculosus</name>
    <name type="common">Brown alga</name>
    <name type="synonym">Conferva siliculosa</name>
    <dbReference type="NCBI Taxonomy" id="2880"/>
    <lineage>
        <taxon>Eukaryota</taxon>
        <taxon>Sar</taxon>
        <taxon>Stramenopiles</taxon>
        <taxon>Ochrophyta</taxon>
        <taxon>PX clade</taxon>
        <taxon>Phaeophyceae</taxon>
        <taxon>Ectocarpales</taxon>
        <taxon>Ectocarpaceae</taxon>
        <taxon>Ectocarpus</taxon>
    </lineage>
</organism>
<dbReference type="GO" id="GO:0004357">
    <property type="term" value="F:glutamate-cysteine ligase activity"/>
    <property type="evidence" value="ECO:0007669"/>
    <property type="project" value="UniProtKB-UniRule"/>
</dbReference>
<feature type="signal peptide" evidence="12">
    <location>
        <begin position="1"/>
        <end position="27"/>
    </location>
</feature>
<evidence type="ECO:0000256" key="2">
    <source>
        <dbReference type="ARBA" id="ARBA00008100"/>
    </source>
</evidence>
<dbReference type="PANTHER" id="PTHR11164">
    <property type="entry name" value="GLUTAMATE CYSTEINE LIGASE"/>
    <property type="match status" value="1"/>
</dbReference>
<dbReference type="Gene3D" id="1.10.8.960">
    <property type="match status" value="1"/>
</dbReference>
<evidence type="ECO:0000256" key="9">
    <source>
        <dbReference type="ARBA" id="ARBA00032122"/>
    </source>
</evidence>
<dbReference type="EC" id="6.3.2.2" evidence="3 10"/>
<evidence type="ECO:0000256" key="8">
    <source>
        <dbReference type="ARBA" id="ARBA00030585"/>
    </source>
</evidence>
<dbReference type="PANTHER" id="PTHR11164:SF0">
    <property type="entry name" value="GLUTAMATE--CYSTEINE LIGASE CATALYTIC SUBUNIT"/>
    <property type="match status" value="1"/>
</dbReference>
<keyword evidence="4 10" id="KW-0436">Ligase</keyword>
<feature type="compositionally biased region" description="Low complexity" evidence="11">
    <location>
        <begin position="754"/>
        <end position="767"/>
    </location>
</feature>
<dbReference type="EMBL" id="FN649728">
    <property type="protein sequence ID" value="CBJ30287.1"/>
    <property type="molecule type" value="Genomic_DNA"/>
</dbReference>
<keyword evidence="6 10" id="KW-0547">Nucleotide-binding</keyword>
<dbReference type="InterPro" id="IPR014746">
    <property type="entry name" value="Gln_synth/guanido_kin_cat_dom"/>
</dbReference>
<name>D7FP20_ECTSI</name>
<proteinExistence type="inferred from homology"/>
<keyword evidence="5 10" id="KW-0317">Glutathione biosynthesis</keyword>
<dbReference type="AlphaFoldDB" id="D7FP20"/>
<comment type="pathway">
    <text evidence="1 10">Sulfur metabolism; glutathione biosynthesis; glutathione from L-cysteine and L-glutamate: step 1/2.</text>
</comment>
<dbReference type="SUPFAM" id="SSF55931">
    <property type="entry name" value="Glutamine synthetase/guanido kinase"/>
    <property type="match status" value="1"/>
</dbReference>
<evidence type="ECO:0000256" key="10">
    <source>
        <dbReference type="RuleBase" id="RU367135"/>
    </source>
</evidence>
<accession>D7FP20</accession>
<keyword evidence="14" id="KW-1185">Reference proteome</keyword>
<evidence type="ECO:0000313" key="14">
    <source>
        <dbReference type="Proteomes" id="UP000002630"/>
    </source>
</evidence>
<dbReference type="InParanoid" id="D7FP20"/>
<feature type="chain" id="PRO_5003095768" description="Glutamate--cysteine ligase" evidence="12">
    <location>
        <begin position="28"/>
        <end position="773"/>
    </location>
</feature>
<evidence type="ECO:0000256" key="11">
    <source>
        <dbReference type="SAM" id="MobiDB-lite"/>
    </source>
</evidence>
<feature type="region of interest" description="Disordered" evidence="11">
    <location>
        <begin position="743"/>
        <end position="773"/>
    </location>
</feature>
<sequence length="773" mass="86262">MSSSPSVLGTARSAACLLLVAAGRGEAGLLRVGTPMPWGQAMPHLGYVRDHGVKQFVSRYRKVEGIENDELKWGDELEYAILKVDHVNKRVRVSTRAADVVKELQTREDEHAYRSEGCQWMPEYGSWMLEGTPKVPLRGLTTHLARVERNMRLRRKRLLATLADDEISPTMTNFPLFGVGDFTNPPAEAGGPTAQSKFVPDSVINPHPRFAALTKNIRERRGRKVDIQIPLYKDERTPEFLVEPPPTEGTEPPPRPTIHMDAMAFGMGCCCLQVTFQARDIEESRYMFDQLAVVSPIMLALSAATPIHRGRLADTDVRWDTISASVDDRTEEEMRPAEEPLSGELDVGGLMKDDENAPRPQRQPKSRYDSISTFIYNCRTGTDRCRVVNKYNDIDCPVDEPSRKALRKEGIDSALSKHIAHLFSRDPLVIFEGRIEEVDDDTEVDHFENLQSTNWQTVRWKPPPPRLSPNDPHVGWRTEFRSLEIQLTDFENAAYTVFIVLVTRVILALDLNLYIPLSKVDENMRRAHEKDAATKGKFFFRSNIDYAQSPEGGEEGEIYSPCDNDPQSGLEEMTVLQILEGKGDYPGLIPLVHAYLEYINADSSTIKDVELYLDHLRKRAAGEIMTTAAWLRKFVTSHPGYGKDSAVTDEIAYDLVQACQEIGLGKRACPELLGDRTIREVTRDEAWDVVLDSSKMEVQYRNRLIKKFVKRAAEKQRARDAQQQGGVGAAPAAAAATVNGAHPGQGDVLADGYPASPATAPATSVSVGNANQL</sequence>
<reference evidence="13 14" key="1">
    <citation type="journal article" date="2010" name="Nature">
        <title>The Ectocarpus genome and the independent evolution of multicellularity in brown algae.</title>
        <authorList>
            <person name="Cock J.M."/>
            <person name="Sterck L."/>
            <person name="Rouze P."/>
            <person name="Scornet D."/>
            <person name="Allen A.E."/>
            <person name="Amoutzias G."/>
            <person name="Anthouard V."/>
            <person name="Artiguenave F."/>
            <person name="Aury J.M."/>
            <person name="Badger J.H."/>
            <person name="Beszteri B."/>
            <person name="Billiau K."/>
            <person name="Bonnet E."/>
            <person name="Bothwell J.H."/>
            <person name="Bowler C."/>
            <person name="Boyen C."/>
            <person name="Brownlee C."/>
            <person name="Carrano C.J."/>
            <person name="Charrier B."/>
            <person name="Cho G.Y."/>
            <person name="Coelho S.M."/>
            <person name="Collen J."/>
            <person name="Corre E."/>
            <person name="Da Silva C."/>
            <person name="Delage L."/>
            <person name="Delaroque N."/>
            <person name="Dittami S.M."/>
            <person name="Doulbeau S."/>
            <person name="Elias M."/>
            <person name="Farnham G."/>
            <person name="Gachon C.M."/>
            <person name="Gschloessl B."/>
            <person name="Heesch S."/>
            <person name="Jabbari K."/>
            <person name="Jubin C."/>
            <person name="Kawai H."/>
            <person name="Kimura K."/>
            <person name="Kloareg B."/>
            <person name="Kupper F.C."/>
            <person name="Lang D."/>
            <person name="Le Bail A."/>
            <person name="Leblanc C."/>
            <person name="Lerouge P."/>
            <person name="Lohr M."/>
            <person name="Lopez P.J."/>
            <person name="Martens C."/>
            <person name="Maumus F."/>
            <person name="Michel G."/>
            <person name="Miranda-Saavedra D."/>
            <person name="Morales J."/>
            <person name="Moreau H."/>
            <person name="Motomura T."/>
            <person name="Nagasato C."/>
            <person name="Napoli C.A."/>
            <person name="Nelson D.R."/>
            <person name="Nyvall-Collen P."/>
            <person name="Peters A.F."/>
            <person name="Pommier C."/>
            <person name="Potin P."/>
            <person name="Poulain J."/>
            <person name="Quesneville H."/>
            <person name="Read B."/>
            <person name="Rensing S.A."/>
            <person name="Ritter A."/>
            <person name="Rousvoal S."/>
            <person name="Samanta M."/>
            <person name="Samson G."/>
            <person name="Schroeder D.C."/>
            <person name="Segurens B."/>
            <person name="Strittmatter M."/>
            <person name="Tonon T."/>
            <person name="Tregear J.W."/>
            <person name="Valentin K."/>
            <person name="von Dassow P."/>
            <person name="Yamagishi T."/>
            <person name="Van de Peer Y."/>
            <person name="Wincker P."/>
        </authorList>
    </citation>
    <scope>NUCLEOTIDE SEQUENCE [LARGE SCALE GENOMIC DNA]</scope>
    <source>
        <strain evidence="14">Ec32 / CCAP1310/4</strain>
    </source>
</reference>
<comment type="catalytic activity">
    <reaction evidence="10">
        <text>L-cysteine + L-glutamate + ATP = gamma-L-glutamyl-L-cysteine + ADP + phosphate + H(+)</text>
        <dbReference type="Rhea" id="RHEA:13285"/>
        <dbReference type="ChEBI" id="CHEBI:15378"/>
        <dbReference type="ChEBI" id="CHEBI:29985"/>
        <dbReference type="ChEBI" id="CHEBI:30616"/>
        <dbReference type="ChEBI" id="CHEBI:35235"/>
        <dbReference type="ChEBI" id="CHEBI:43474"/>
        <dbReference type="ChEBI" id="CHEBI:58173"/>
        <dbReference type="ChEBI" id="CHEBI:456216"/>
        <dbReference type="EC" id="6.3.2.2"/>
    </reaction>
</comment>
<feature type="region of interest" description="Disordered" evidence="11">
    <location>
        <begin position="327"/>
        <end position="366"/>
    </location>
</feature>
<dbReference type="FunCoup" id="D7FP20">
    <property type="interactions" value="97"/>
</dbReference>
<dbReference type="Gene3D" id="3.30.590.50">
    <property type="match status" value="2"/>
</dbReference>
<evidence type="ECO:0000256" key="1">
    <source>
        <dbReference type="ARBA" id="ARBA00005006"/>
    </source>
</evidence>
<dbReference type="Pfam" id="PF03074">
    <property type="entry name" value="GCS"/>
    <property type="match status" value="1"/>
</dbReference>
<dbReference type="InterPro" id="IPR004308">
    <property type="entry name" value="GCS"/>
</dbReference>
<evidence type="ECO:0000256" key="6">
    <source>
        <dbReference type="ARBA" id="ARBA00022741"/>
    </source>
</evidence>
<evidence type="ECO:0000256" key="3">
    <source>
        <dbReference type="ARBA" id="ARBA00012220"/>
    </source>
</evidence>
<feature type="compositionally biased region" description="Basic and acidic residues" evidence="11">
    <location>
        <begin position="327"/>
        <end position="338"/>
    </location>
</feature>
<dbReference type="GO" id="GO:0006750">
    <property type="term" value="P:glutathione biosynthetic process"/>
    <property type="evidence" value="ECO:0007669"/>
    <property type="project" value="UniProtKB-UniRule"/>
</dbReference>
<dbReference type="GO" id="GO:0005524">
    <property type="term" value="F:ATP binding"/>
    <property type="evidence" value="ECO:0007669"/>
    <property type="project" value="UniProtKB-UniRule"/>
</dbReference>
<dbReference type="EMBL" id="FN648319">
    <property type="protein sequence ID" value="CBJ30287.1"/>
    <property type="molecule type" value="Genomic_DNA"/>
</dbReference>
<keyword evidence="12" id="KW-0732">Signal</keyword>
<dbReference type="OrthoDB" id="7939818at2759"/>
<protein>
    <recommendedName>
        <fullName evidence="3 10">Glutamate--cysteine ligase</fullName>
        <ecNumber evidence="3 10">6.3.2.2</ecNumber>
    </recommendedName>
    <alternativeName>
        <fullName evidence="9 10">Gamma-ECS</fullName>
    </alternativeName>
    <alternativeName>
        <fullName evidence="8 10">Gamma-glutamylcysteine synthetase</fullName>
    </alternativeName>
</protein>
<dbReference type="FunFam" id="3.30.590.50:FF:000002">
    <property type="entry name" value="Glutamate--cysteine ligase catalytic subunit"/>
    <property type="match status" value="1"/>
</dbReference>
<evidence type="ECO:0000256" key="5">
    <source>
        <dbReference type="ARBA" id="ARBA00022684"/>
    </source>
</evidence>
<keyword evidence="7 10" id="KW-0067">ATP-binding</keyword>
<evidence type="ECO:0000313" key="13">
    <source>
        <dbReference type="EMBL" id="CBJ30287.1"/>
    </source>
</evidence>
<gene>
    <name evidence="13" type="primary">GCL</name>
    <name evidence="13" type="ORF">Esi_0184_0033</name>
</gene>
<dbReference type="OMA" id="IAHMFIR"/>